<protein>
    <submittedName>
        <fullName evidence="1">Uncharacterized protein</fullName>
    </submittedName>
</protein>
<dbReference type="InParanoid" id="A0A024FT15"/>
<gene>
    <name evidence="1" type="ORF">BN9_082240</name>
</gene>
<comment type="caution">
    <text evidence="1">The sequence shown here is derived from an EMBL/GenBank/DDBJ whole genome shotgun (WGS) entry which is preliminary data.</text>
</comment>
<reference evidence="1 2" key="1">
    <citation type="submission" date="2012-05" db="EMBL/GenBank/DDBJ databases">
        <title>Recombination and specialization in a pathogen metapopulation.</title>
        <authorList>
            <person name="Gardiner A."/>
            <person name="Kemen E."/>
            <person name="Schultz-Larsen T."/>
            <person name="MacLean D."/>
            <person name="Van Oosterhout C."/>
            <person name="Jones J.D.G."/>
        </authorList>
    </citation>
    <scope>NUCLEOTIDE SEQUENCE [LARGE SCALE GENOMIC DNA]</scope>
    <source>
        <strain evidence="1 2">Ac Nc2</strain>
    </source>
</reference>
<dbReference type="AlphaFoldDB" id="A0A024FT15"/>
<organism evidence="1 2">
    <name type="scientific">Albugo candida</name>
    <dbReference type="NCBI Taxonomy" id="65357"/>
    <lineage>
        <taxon>Eukaryota</taxon>
        <taxon>Sar</taxon>
        <taxon>Stramenopiles</taxon>
        <taxon>Oomycota</taxon>
        <taxon>Peronosporomycetes</taxon>
        <taxon>Albuginales</taxon>
        <taxon>Albuginaceae</taxon>
        <taxon>Albugo</taxon>
    </lineage>
</organism>
<sequence>MSYCLKQMIVQYCDLLSRRWTNAITKWCFVRRTFRSFDIKKTLFSKFDRQSGNQTVTERYFLNEYSIAATVTFVLATTLGLSSQNPLMPSFNTVRYSRAHADIEKNSKCKISLDLVALIVPPDERRYLLLAIKGSVDIGAQIPSRNDSSSSMLDALTISEMLRDTDGTIWNPKAAHHDFLQRRLFKSSIFRRGYLLFNSQSITFGTFLFHPFTLR</sequence>
<keyword evidence="2" id="KW-1185">Reference proteome</keyword>
<dbReference type="Proteomes" id="UP000053237">
    <property type="component" value="Unassembled WGS sequence"/>
</dbReference>
<name>A0A024FT15_9STRA</name>
<accession>A0A024FT15</accession>
<proteinExistence type="predicted"/>
<evidence type="ECO:0000313" key="1">
    <source>
        <dbReference type="EMBL" id="CCI10225.1"/>
    </source>
</evidence>
<evidence type="ECO:0000313" key="2">
    <source>
        <dbReference type="Proteomes" id="UP000053237"/>
    </source>
</evidence>
<dbReference type="EMBL" id="CAIX01000158">
    <property type="protein sequence ID" value="CCI10225.1"/>
    <property type="molecule type" value="Genomic_DNA"/>
</dbReference>